<dbReference type="GO" id="GO:0015833">
    <property type="term" value="P:peptide transport"/>
    <property type="evidence" value="ECO:0007669"/>
    <property type="project" value="TreeGrafter"/>
</dbReference>
<dbReference type="InterPro" id="IPR039424">
    <property type="entry name" value="SBP_5"/>
</dbReference>
<gene>
    <name evidence="3" type="ORF">ETSY2_24165</name>
</gene>
<dbReference type="PANTHER" id="PTHR30290">
    <property type="entry name" value="PERIPLASMIC BINDING COMPONENT OF ABC TRANSPORTER"/>
    <property type="match status" value="1"/>
</dbReference>
<dbReference type="GO" id="GO:1904680">
    <property type="term" value="F:peptide transmembrane transporter activity"/>
    <property type="evidence" value="ECO:0007669"/>
    <property type="project" value="TreeGrafter"/>
</dbReference>
<dbReference type="InterPro" id="IPR030678">
    <property type="entry name" value="Peptide/Ni-bd"/>
</dbReference>
<feature type="domain" description="Solute-binding protein family 5" evidence="2">
    <location>
        <begin position="78"/>
        <end position="443"/>
    </location>
</feature>
<evidence type="ECO:0000259" key="2">
    <source>
        <dbReference type="Pfam" id="PF00496"/>
    </source>
</evidence>
<dbReference type="AlphaFoldDB" id="W4M4F7"/>
<dbReference type="InterPro" id="IPR000914">
    <property type="entry name" value="SBP_5_dom"/>
</dbReference>
<dbReference type="EMBL" id="AZHX01001007">
    <property type="protein sequence ID" value="ETX05239.1"/>
    <property type="molecule type" value="Genomic_DNA"/>
</dbReference>
<organism evidence="3 4">
    <name type="scientific">Candidatus Entotheonella gemina</name>
    <dbReference type="NCBI Taxonomy" id="1429439"/>
    <lineage>
        <taxon>Bacteria</taxon>
        <taxon>Pseudomonadati</taxon>
        <taxon>Nitrospinota/Tectimicrobiota group</taxon>
        <taxon>Candidatus Tectimicrobiota</taxon>
        <taxon>Candidatus Entotheonellia</taxon>
        <taxon>Candidatus Entotheonellales</taxon>
        <taxon>Candidatus Entotheonellaceae</taxon>
        <taxon>Candidatus Entotheonella</taxon>
    </lineage>
</organism>
<sequence>MYHNIWHAVVLMAVCAALAAAQPARGQNTGALRVGYTEPDTLDPHVALSGSSPSIVRFLYRGLTRFAIRDGRVTTSAVDPDLAGSWIEPDADDLTWVFRLRRGIQFHKGFGELTAEDVKFSFERQMNDPQHMVFANNLDVISSIEVVNNYTLWITLKYPDPVFLLRVAGFQQGYIVSKKAVQQYGERFPWNPVGTGPFYFEQRIKDEKIILKSHEAYEEPQRVDESPPRTRPNLDEVHWFDVRDSDTMVLGLKYGAFDIIYPNVITPALFESAKQIGAVLDKRGPGLQWSLFFNTGQKPFDAIEVRRAVMYAIDRNAIKEAVWLKDMAMLAVSPVPPGYVGHTPVEILPHDPERARALLTKAGHSGLFLQAHFISEAFEYPKIMALVQQQLNAVGIELPLVPVKNAIYHERIQANQNAIVLHNAARLPHADVMLSLFYHSSQAPNPRLGQTGTNFSHYRDMDDLLEQARQTANDDDREKLYHEAQQRLMRDAVVLPIVIVPDMSLRNPKRVRSPFDPEMGEAALHYFYNYPELFELVRQSYP</sequence>
<accession>W4M4F7</accession>
<keyword evidence="1" id="KW-0732">Signal</keyword>
<feature type="signal peptide" evidence="1">
    <location>
        <begin position="1"/>
        <end position="26"/>
    </location>
</feature>
<feature type="chain" id="PRO_5004845096" description="Solute-binding protein family 5 domain-containing protein" evidence="1">
    <location>
        <begin position="27"/>
        <end position="542"/>
    </location>
</feature>
<proteinExistence type="predicted"/>
<dbReference type="Gene3D" id="3.10.105.10">
    <property type="entry name" value="Dipeptide-binding Protein, Domain 3"/>
    <property type="match status" value="1"/>
</dbReference>
<keyword evidence="4" id="KW-1185">Reference proteome</keyword>
<evidence type="ECO:0000313" key="3">
    <source>
        <dbReference type="EMBL" id="ETX05239.1"/>
    </source>
</evidence>
<dbReference type="SUPFAM" id="SSF53850">
    <property type="entry name" value="Periplasmic binding protein-like II"/>
    <property type="match status" value="1"/>
</dbReference>
<dbReference type="HOGENOM" id="CLU_017028_7_3_7"/>
<dbReference type="Pfam" id="PF00496">
    <property type="entry name" value="SBP_bac_5"/>
    <property type="match status" value="1"/>
</dbReference>
<protein>
    <recommendedName>
        <fullName evidence="2">Solute-binding protein family 5 domain-containing protein</fullName>
    </recommendedName>
</protein>
<evidence type="ECO:0000313" key="4">
    <source>
        <dbReference type="Proteomes" id="UP000019140"/>
    </source>
</evidence>
<dbReference type="Gene3D" id="3.40.190.10">
    <property type="entry name" value="Periplasmic binding protein-like II"/>
    <property type="match status" value="1"/>
</dbReference>
<reference evidence="3 4" key="1">
    <citation type="journal article" date="2014" name="Nature">
        <title>An environmental bacterial taxon with a large and distinct metabolic repertoire.</title>
        <authorList>
            <person name="Wilson M.C."/>
            <person name="Mori T."/>
            <person name="Ruckert C."/>
            <person name="Uria A.R."/>
            <person name="Helf M.J."/>
            <person name="Takada K."/>
            <person name="Gernert C."/>
            <person name="Steffens U.A."/>
            <person name="Heycke N."/>
            <person name="Schmitt S."/>
            <person name="Rinke C."/>
            <person name="Helfrich E.J."/>
            <person name="Brachmann A.O."/>
            <person name="Gurgui C."/>
            <person name="Wakimoto T."/>
            <person name="Kracht M."/>
            <person name="Crusemann M."/>
            <person name="Hentschel U."/>
            <person name="Abe I."/>
            <person name="Matsunaga S."/>
            <person name="Kalinowski J."/>
            <person name="Takeyama H."/>
            <person name="Piel J."/>
        </authorList>
    </citation>
    <scope>NUCLEOTIDE SEQUENCE [LARGE SCALE GENOMIC DNA]</scope>
    <source>
        <strain evidence="4">TSY2</strain>
    </source>
</reference>
<name>W4M4F7_9BACT</name>
<evidence type="ECO:0000256" key="1">
    <source>
        <dbReference type="SAM" id="SignalP"/>
    </source>
</evidence>
<dbReference type="GO" id="GO:0043190">
    <property type="term" value="C:ATP-binding cassette (ABC) transporter complex"/>
    <property type="evidence" value="ECO:0007669"/>
    <property type="project" value="InterPro"/>
</dbReference>
<dbReference type="Proteomes" id="UP000019140">
    <property type="component" value="Unassembled WGS sequence"/>
</dbReference>
<dbReference type="PIRSF" id="PIRSF002741">
    <property type="entry name" value="MppA"/>
    <property type="match status" value="1"/>
</dbReference>
<comment type="caution">
    <text evidence="3">The sequence shown here is derived from an EMBL/GenBank/DDBJ whole genome shotgun (WGS) entry which is preliminary data.</text>
</comment>
<dbReference type="GO" id="GO:0030288">
    <property type="term" value="C:outer membrane-bounded periplasmic space"/>
    <property type="evidence" value="ECO:0007669"/>
    <property type="project" value="UniProtKB-ARBA"/>
</dbReference>